<feature type="domain" description="AMP-binding enzyme C-terminal" evidence="3">
    <location>
        <begin position="453"/>
        <end position="530"/>
    </location>
</feature>
<dbReference type="Pfam" id="PF00501">
    <property type="entry name" value="AMP-binding"/>
    <property type="match status" value="1"/>
</dbReference>
<dbReference type="GO" id="GO:0016877">
    <property type="term" value="F:ligase activity, forming carbon-sulfur bonds"/>
    <property type="evidence" value="ECO:0007669"/>
    <property type="project" value="UniProtKB-ARBA"/>
</dbReference>
<proteinExistence type="predicted"/>
<dbReference type="InterPro" id="IPR050237">
    <property type="entry name" value="ATP-dep_AMP-bd_enzyme"/>
</dbReference>
<dbReference type="InterPro" id="IPR042099">
    <property type="entry name" value="ANL_N_sf"/>
</dbReference>
<dbReference type="EMBL" id="CP030862">
    <property type="protein sequence ID" value="AXE26447.1"/>
    <property type="molecule type" value="Genomic_DNA"/>
</dbReference>
<dbReference type="InterPro" id="IPR000873">
    <property type="entry name" value="AMP-dep_synth/lig_dom"/>
</dbReference>
<evidence type="ECO:0000256" key="1">
    <source>
        <dbReference type="SAM" id="MobiDB-lite"/>
    </source>
</evidence>
<dbReference type="Pfam" id="PF13193">
    <property type="entry name" value="AMP-binding_C"/>
    <property type="match status" value="1"/>
</dbReference>
<evidence type="ECO:0000313" key="5">
    <source>
        <dbReference type="Proteomes" id="UP000252004"/>
    </source>
</evidence>
<dbReference type="Gene3D" id="3.30.300.30">
    <property type="match status" value="1"/>
</dbReference>
<dbReference type="PANTHER" id="PTHR43767">
    <property type="entry name" value="LONG-CHAIN-FATTY-ACID--COA LIGASE"/>
    <property type="match status" value="1"/>
</dbReference>
<dbReference type="SUPFAM" id="SSF56801">
    <property type="entry name" value="Acetyl-CoA synthetase-like"/>
    <property type="match status" value="1"/>
</dbReference>
<dbReference type="OrthoDB" id="9803968at2"/>
<evidence type="ECO:0000313" key="4">
    <source>
        <dbReference type="EMBL" id="AXE26447.1"/>
    </source>
</evidence>
<reference evidence="4 5" key="1">
    <citation type="submission" date="2018-01" db="EMBL/GenBank/DDBJ databases">
        <title>Draft genome Sequence of streptomyces globosus LZH-48.</title>
        <authorList>
            <person name="Ran K."/>
            <person name="Li Z."/>
            <person name="Wei S."/>
            <person name="Dong R."/>
        </authorList>
    </citation>
    <scope>NUCLEOTIDE SEQUENCE [LARGE SCALE GENOMIC DNA]</scope>
    <source>
        <strain evidence="4 5">LZH-48</strain>
    </source>
</reference>
<feature type="region of interest" description="Disordered" evidence="1">
    <location>
        <begin position="1"/>
        <end position="42"/>
    </location>
</feature>
<dbReference type="Proteomes" id="UP000252004">
    <property type="component" value="Chromosome"/>
</dbReference>
<organism evidence="4 5">
    <name type="scientific">Streptomyces globosus</name>
    <dbReference type="NCBI Taxonomy" id="68209"/>
    <lineage>
        <taxon>Bacteria</taxon>
        <taxon>Bacillati</taxon>
        <taxon>Actinomycetota</taxon>
        <taxon>Actinomycetes</taxon>
        <taxon>Kitasatosporales</taxon>
        <taxon>Streptomycetaceae</taxon>
        <taxon>Streptomyces</taxon>
    </lineage>
</organism>
<dbReference type="PANTHER" id="PTHR43767:SF12">
    <property type="entry name" value="AMP-DEPENDENT SYNTHETASE AND LIGASE"/>
    <property type="match status" value="1"/>
</dbReference>
<evidence type="ECO:0000259" key="3">
    <source>
        <dbReference type="Pfam" id="PF13193"/>
    </source>
</evidence>
<dbReference type="KEGG" id="sgz:C0216_25970"/>
<keyword evidence="5" id="KW-1185">Reference proteome</keyword>
<dbReference type="PROSITE" id="PS00455">
    <property type="entry name" value="AMP_BINDING"/>
    <property type="match status" value="1"/>
</dbReference>
<name>A0A344U6C6_9ACTN</name>
<protein>
    <submittedName>
        <fullName evidence="4">Fatty acid--CoA ligase</fullName>
    </submittedName>
</protein>
<dbReference type="AlphaFoldDB" id="A0A344U6C6"/>
<dbReference type="InterPro" id="IPR045851">
    <property type="entry name" value="AMP-bd_C_sf"/>
</dbReference>
<gene>
    <name evidence="4" type="ORF">C0216_25970</name>
</gene>
<dbReference type="InterPro" id="IPR020845">
    <property type="entry name" value="AMP-binding_CS"/>
</dbReference>
<evidence type="ECO:0000259" key="2">
    <source>
        <dbReference type="Pfam" id="PF00501"/>
    </source>
</evidence>
<keyword evidence="4" id="KW-0436">Ligase</keyword>
<feature type="domain" description="AMP-dependent synthetase/ligase" evidence="2">
    <location>
        <begin position="58"/>
        <end position="402"/>
    </location>
</feature>
<dbReference type="Gene3D" id="3.40.50.12780">
    <property type="entry name" value="N-terminal domain of ligase-like"/>
    <property type="match status" value="1"/>
</dbReference>
<sequence length="544" mass="57198">MPPWSAACTGPRQQGEADTRAGRPAPARTVASAQPGKRRGEGMAAARARYVAGLVGAMERYGDRPALGSGGEVLDFTGLLVRVHRLAGELADRGVGRGTGLACVFGRNRTEVVQLRLAAHVLGARLTQVVADPYTSGLDFVLRDCRPALVVHDTPVPAPAAGARLLALDTLLRAADARDPVPVPVAAREDDVARVAYTGGTTGVPKGVATTFRALAARTDGRATRDRGEPPTYVSVTSLAQRAGGRCLEQLRAGGRTEVLAAFDPREFAAACRRLAPAASYLMPGMLYRLLDDPATADGIPGLGVISYGAAPVLPERLREAVTRWGGRWQQGYGMNESAVICRLTPADHDAAVTGRPDLLTSVGRPAAGVEVEVRDPQGLPLPAGRTGEVWTRSAAVMSGYWGRPDLTAAVLRDGWLRTGDLGHTDAAGYLHLDDRLADAVMVDGDNVYCLPVEAALARHPAVARAAVVGRTGGAAGEEVCAFLVPAAGRTPDASAAAEACDLVERTLAPAYRPTAVFWREDIPLTPLGKPDKRLLREEASARR</sequence>
<dbReference type="InterPro" id="IPR025110">
    <property type="entry name" value="AMP-bd_C"/>
</dbReference>
<accession>A0A344U6C6</accession>